<dbReference type="PANTHER" id="PTHR31672">
    <property type="entry name" value="BNACNNG10540D PROTEIN"/>
    <property type="match status" value="1"/>
</dbReference>
<feature type="compositionally biased region" description="Polar residues" evidence="1">
    <location>
        <begin position="47"/>
        <end position="57"/>
    </location>
</feature>
<evidence type="ECO:0000259" key="2">
    <source>
        <dbReference type="PROSITE" id="PS50181"/>
    </source>
</evidence>
<evidence type="ECO:0000313" key="3">
    <source>
        <dbReference type="EMBL" id="KAK7245778.1"/>
    </source>
</evidence>
<dbReference type="InterPro" id="IPR001810">
    <property type="entry name" value="F-box_dom"/>
</dbReference>
<comment type="caution">
    <text evidence="3">The sequence shown here is derived from an EMBL/GenBank/DDBJ whole genome shotgun (WGS) entry which is preliminary data.</text>
</comment>
<dbReference type="Pfam" id="PF00646">
    <property type="entry name" value="F-box"/>
    <property type="match status" value="1"/>
</dbReference>
<dbReference type="EMBL" id="JAYWIO010000008">
    <property type="protein sequence ID" value="KAK7245778.1"/>
    <property type="molecule type" value="Genomic_DNA"/>
</dbReference>
<accession>A0AAN9HUH2</accession>
<keyword evidence="4" id="KW-1185">Reference proteome</keyword>
<dbReference type="PROSITE" id="PS50181">
    <property type="entry name" value="FBOX"/>
    <property type="match status" value="1"/>
</dbReference>
<name>A0AAN9HUH2_CROPI</name>
<sequence length="287" mass="32835">MTDINHNDDNNITLKNDVAEETTSITTTKRRRQQQQQQILNSPPMPQSDSSHVTSPSLPSELITEILARLPVKPLMQFRCVCKSWKTLISDPQFAKKHLALGKATHLILSCNNPSHDLLLRSYSLQSVFKSLPPVRTEHNYKFIIKSYIDDLVASCDGQESFHELPLPDYGEINVLSLEVGVLKNCLGILAHSRMFSDVWLMKDYGNEESWTKLFRVPYFEDANPFCNAKALCISEDEEVLLQYPRKLVVYNFRSGTFKIPEIQETNGRMFVPMVYVESLISPCSQY</sequence>
<dbReference type="PANTHER" id="PTHR31672:SF13">
    <property type="entry name" value="F-BOX PROTEIN CPR30-LIKE"/>
    <property type="match status" value="1"/>
</dbReference>
<feature type="region of interest" description="Disordered" evidence="1">
    <location>
        <begin position="1"/>
        <end position="57"/>
    </location>
</feature>
<dbReference type="InterPro" id="IPR036047">
    <property type="entry name" value="F-box-like_dom_sf"/>
</dbReference>
<dbReference type="AlphaFoldDB" id="A0AAN9HUH2"/>
<dbReference type="CDD" id="cd22157">
    <property type="entry name" value="F-box_AtFBW1-like"/>
    <property type="match status" value="1"/>
</dbReference>
<dbReference type="Gene3D" id="1.20.1280.50">
    <property type="match status" value="1"/>
</dbReference>
<gene>
    <name evidence="3" type="ORF">RIF29_40627</name>
</gene>
<proteinExistence type="predicted"/>
<dbReference type="SMART" id="SM00256">
    <property type="entry name" value="FBOX"/>
    <property type="match status" value="1"/>
</dbReference>
<reference evidence="3 4" key="1">
    <citation type="submission" date="2024-01" db="EMBL/GenBank/DDBJ databases">
        <title>The genomes of 5 underutilized Papilionoideae crops provide insights into root nodulation and disease resistanc.</title>
        <authorList>
            <person name="Yuan L."/>
        </authorList>
    </citation>
    <scope>NUCLEOTIDE SEQUENCE [LARGE SCALE GENOMIC DNA]</scope>
    <source>
        <strain evidence="3">ZHUSHIDOU_FW_LH</strain>
        <tissue evidence="3">Leaf</tissue>
    </source>
</reference>
<organism evidence="3 4">
    <name type="scientific">Crotalaria pallida</name>
    <name type="common">Smooth rattlebox</name>
    <name type="synonym">Crotalaria striata</name>
    <dbReference type="NCBI Taxonomy" id="3830"/>
    <lineage>
        <taxon>Eukaryota</taxon>
        <taxon>Viridiplantae</taxon>
        <taxon>Streptophyta</taxon>
        <taxon>Embryophyta</taxon>
        <taxon>Tracheophyta</taxon>
        <taxon>Spermatophyta</taxon>
        <taxon>Magnoliopsida</taxon>
        <taxon>eudicotyledons</taxon>
        <taxon>Gunneridae</taxon>
        <taxon>Pentapetalae</taxon>
        <taxon>rosids</taxon>
        <taxon>fabids</taxon>
        <taxon>Fabales</taxon>
        <taxon>Fabaceae</taxon>
        <taxon>Papilionoideae</taxon>
        <taxon>50 kb inversion clade</taxon>
        <taxon>genistoids sensu lato</taxon>
        <taxon>core genistoids</taxon>
        <taxon>Crotalarieae</taxon>
        <taxon>Crotalaria</taxon>
    </lineage>
</organism>
<protein>
    <recommendedName>
        <fullName evidence="2">F-box domain-containing protein</fullName>
    </recommendedName>
</protein>
<dbReference type="Proteomes" id="UP001372338">
    <property type="component" value="Unassembled WGS sequence"/>
</dbReference>
<dbReference type="SUPFAM" id="SSF81383">
    <property type="entry name" value="F-box domain"/>
    <property type="match status" value="1"/>
</dbReference>
<feature type="domain" description="F-box" evidence="2">
    <location>
        <begin position="52"/>
        <end position="98"/>
    </location>
</feature>
<evidence type="ECO:0000256" key="1">
    <source>
        <dbReference type="SAM" id="MobiDB-lite"/>
    </source>
</evidence>
<dbReference type="InterPro" id="IPR050796">
    <property type="entry name" value="SCF_F-box_component"/>
</dbReference>
<evidence type="ECO:0000313" key="4">
    <source>
        <dbReference type="Proteomes" id="UP001372338"/>
    </source>
</evidence>